<dbReference type="InterPro" id="IPR002347">
    <property type="entry name" value="SDR_fam"/>
</dbReference>
<protein>
    <submittedName>
        <fullName evidence="1">3-oxoacyl-[acyl-carrier protein] reductase</fullName>
    </submittedName>
</protein>
<name>A0A1M6W2E1_SELRU</name>
<evidence type="ECO:0000313" key="2">
    <source>
        <dbReference type="Proteomes" id="UP000184263"/>
    </source>
</evidence>
<dbReference type="Proteomes" id="UP000184263">
    <property type="component" value="Unassembled WGS sequence"/>
</dbReference>
<evidence type="ECO:0000313" key="1">
    <source>
        <dbReference type="EMBL" id="SHK87806.1"/>
    </source>
</evidence>
<dbReference type="EMBL" id="FRBC01000022">
    <property type="protein sequence ID" value="SHK87806.1"/>
    <property type="molecule type" value="Genomic_DNA"/>
</dbReference>
<reference evidence="1 2" key="1">
    <citation type="submission" date="2016-11" db="EMBL/GenBank/DDBJ databases">
        <authorList>
            <person name="Jaros S."/>
            <person name="Januszkiewicz K."/>
            <person name="Wedrychowicz H."/>
        </authorList>
    </citation>
    <scope>NUCLEOTIDE SEQUENCE [LARGE SCALE GENOMIC DNA]</scope>
    <source>
        <strain evidence="1 2">HD4</strain>
    </source>
</reference>
<gene>
    <name evidence="1" type="ORF">SAMN05216582_1229</name>
</gene>
<dbReference type="InterPro" id="IPR036291">
    <property type="entry name" value="NAD(P)-bd_dom_sf"/>
</dbReference>
<dbReference type="SUPFAM" id="SSF51735">
    <property type="entry name" value="NAD(P)-binding Rossmann-fold domains"/>
    <property type="match status" value="1"/>
</dbReference>
<sequence length="64" mass="7017">MNPFQLNDKNIIVTGTASGIGRDTAMLLHEMGAKCMLLDMNEEGLAETNRLIDNKGLCYVCNLT</sequence>
<dbReference type="AlphaFoldDB" id="A0A1M6W2E1"/>
<accession>A0A1M6W2E1</accession>
<dbReference type="Gene3D" id="3.40.50.720">
    <property type="entry name" value="NAD(P)-binding Rossmann-like Domain"/>
    <property type="match status" value="1"/>
</dbReference>
<dbReference type="OrthoDB" id="9775296at2"/>
<proteinExistence type="predicted"/>
<dbReference type="Pfam" id="PF00106">
    <property type="entry name" value="adh_short"/>
    <property type="match status" value="1"/>
</dbReference>
<organism evidence="1 2">
    <name type="scientific">Selenomonas ruminantium</name>
    <dbReference type="NCBI Taxonomy" id="971"/>
    <lineage>
        <taxon>Bacteria</taxon>
        <taxon>Bacillati</taxon>
        <taxon>Bacillota</taxon>
        <taxon>Negativicutes</taxon>
        <taxon>Selenomonadales</taxon>
        <taxon>Selenomonadaceae</taxon>
        <taxon>Selenomonas</taxon>
    </lineage>
</organism>